<reference evidence="2" key="1">
    <citation type="journal article" date="2020" name="Nature">
        <title>Giant virus diversity and host interactions through global metagenomics.</title>
        <authorList>
            <person name="Schulz F."/>
            <person name="Roux S."/>
            <person name="Paez-Espino D."/>
            <person name="Jungbluth S."/>
            <person name="Walsh D.A."/>
            <person name="Denef V.J."/>
            <person name="McMahon K.D."/>
            <person name="Konstantinidis K.T."/>
            <person name="Eloe-Fadrosh E.A."/>
            <person name="Kyrpides N.C."/>
            <person name="Woyke T."/>
        </authorList>
    </citation>
    <scope>NUCLEOTIDE SEQUENCE</scope>
    <source>
        <strain evidence="2">GVMAG-M-3300009422-16</strain>
    </source>
</reference>
<evidence type="ECO:0000313" key="2">
    <source>
        <dbReference type="EMBL" id="QHS86961.1"/>
    </source>
</evidence>
<feature type="domain" description="Alpha-ketoglutarate-dependent dioxygenase AlkB-like" evidence="1">
    <location>
        <begin position="64"/>
        <end position="227"/>
    </location>
</feature>
<dbReference type="InterPro" id="IPR027450">
    <property type="entry name" value="AlkB-like"/>
</dbReference>
<dbReference type="EMBL" id="MN739068">
    <property type="protein sequence ID" value="QHS86961.1"/>
    <property type="molecule type" value="Genomic_DNA"/>
</dbReference>
<dbReference type="InterPro" id="IPR037151">
    <property type="entry name" value="AlkB-like_sf"/>
</dbReference>
<proteinExistence type="predicted"/>
<protein>
    <recommendedName>
        <fullName evidence="1">Alpha-ketoglutarate-dependent dioxygenase AlkB-like domain-containing protein</fullName>
    </recommendedName>
</protein>
<dbReference type="AlphaFoldDB" id="A0A6C0B5M3"/>
<dbReference type="SUPFAM" id="SSF51197">
    <property type="entry name" value="Clavaminate synthase-like"/>
    <property type="match status" value="1"/>
</dbReference>
<accession>A0A6C0B5M3</accession>
<dbReference type="Gene3D" id="2.60.120.590">
    <property type="entry name" value="Alpha-ketoglutarate-dependent dioxygenase AlkB-like"/>
    <property type="match status" value="1"/>
</dbReference>
<dbReference type="Pfam" id="PF13532">
    <property type="entry name" value="2OG-FeII_Oxy_2"/>
    <property type="match status" value="1"/>
</dbReference>
<name>A0A6C0B5M3_9ZZZZ</name>
<sequence>MAHRIALTLGDAGENHVGMEMVGELGAIGSGFTTDELRKAAHNLNAMGGDAEYNSFNLHGFDAGVLIIRNYLNDEQHNKLLEEMDSFEWDTRYLCTRRKKVLNKHARSNVVILDGISQEPEYEAGKGRIVDGDSLETFKEVKSLIVSNINEATETEKALNLICEGNRYDNLTKQGIGYHGDKERRKVIALSLGASTQMNWQWFQNSKPVGPTYKFTLNGGDIYIMSEKAVGYDWRLTKGGILTMRHAAGAPKYISLKKYGIPDKKKKVIKVRKKKQFIPK</sequence>
<organism evidence="2">
    <name type="scientific">viral metagenome</name>
    <dbReference type="NCBI Taxonomy" id="1070528"/>
    <lineage>
        <taxon>unclassified sequences</taxon>
        <taxon>metagenomes</taxon>
        <taxon>organismal metagenomes</taxon>
    </lineage>
</organism>
<evidence type="ECO:0000259" key="1">
    <source>
        <dbReference type="Pfam" id="PF13532"/>
    </source>
</evidence>